<keyword evidence="5" id="KW-0676">Redox-active center</keyword>
<keyword evidence="2 5" id="KW-1015">Disulfide bond</keyword>
<sequence>MTVTVVNSLDQFHTIINSNRVSVVDFWAEWCGPCRFISPVFEKLSESEEYTAVDFYKVDVDAQEQISQEVGIRAMPTFIAFKNGQKLKDLVGANPGALEELIKAAVSDSTA</sequence>
<evidence type="ECO:0000256" key="5">
    <source>
        <dbReference type="PIRSR" id="PIRSR000077-4"/>
    </source>
</evidence>
<evidence type="ECO:0000313" key="8">
    <source>
        <dbReference type="Proteomes" id="UP000076871"/>
    </source>
</evidence>
<evidence type="ECO:0000259" key="6">
    <source>
        <dbReference type="PROSITE" id="PS51352"/>
    </source>
</evidence>
<proteinExistence type="inferred from homology"/>
<dbReference type="InterPro" id="IPR005746">
    <property type="entry name" value="Thioredoxin"/>
</dbReference>
<organism evidence="7 8">
    <name type="scientific">Laetiporus sulphureus 93-53</name>
    <dbReference type="NCBI Taxonomy" id="1314785"/>
    <lineage>
        <taxon>Eukaryota</taxon>
        <taxon>Fungi</taxon>
        <taxon>Dikarya</taxon>
        <taxon>Basidiomycota</taxon>
        <taxon>Agaricomycotina</taxon>
        <taxon>Agaricomycetes</taxon>
        <taxon>Polyporales</taxon>
        <taxon>Laetiporus</taxon>
    </lineage>
</organism>
<accession>A0A165BJ59</accession>
<dbReference type="InterPro" id="IPR013766">
    <property type="entry name" value="Thioredoxin_domain"/>
</dbReference>
<dbReference type="STRING" id="1314785.A0A165BJ59"/>
<gene>
    <name evidence="7" type="ORF">LAESUDRAFT_493167</name>
</gene>
<dbReference type="Proteomes" id="UP000076871">
    <property type="component" value="Unassembled WGS sequence"/>
</dbReference>
<feature type="site" description="Contributes to redox potential value" evidence="4">
    <location>
        <position position="33"/>
    </location>
</feature>
<dbReference type="InterPro" id="IPR017937">
    <property type="entry name" value="Thioredoxin_CS"/>
</dbReference>
<evidence type="ECO:0000256" key="2">
    <source>
        <dbReference type="ARBA" id="ARBA00023157"/>
    </source>
</evidence>
<dbReference type="Pfam" id="PF00085">
    <property type="entry name" value="Thioredoxin"/>
    <property type="match status" value="1"/>
</dbReference>
<dbReference type="PRINTS" id="PR00421">
    <property type="entry name" value="THIOREDOXIN"/>
</dbReference>
<dbReference type="FunCoup" id="A0A165BJ59">
    <property type="interactions" value="249"/>
</dbReference>
<reference evidence="7 8" key="1">
    <citation type="journal article" date="2016" name="Mol. Biol. Evol.">
        <title>Comparative Genomics of Early-Diverging Mushroom-Forming Fungi Provides Insights into the Origins of Lignocellulose Decay Capabilities.</title>
        <authorList>
            <person name="Nagy L.G."/>
            <person name="Riley R."/>
            <person name="Tritt A."/>
            <person name="Adam C."/>
            <person name="Daum C."/>
            <person name="Floudas D."/>
            <person name="Sun H."/>
            <person name="Yadav J.S."/>
            <person name="Pangilinan J."/>
            <person name="Larsson K.H."/>
            <person name="Matsuura K."/>
            <person name="Barry K."/>
            <person name="Labutti K."/>
            <person name="Kuo R."/>
            <person name="Ohm R.A."/>
            <person name="Bhattacharya S.S."/>
            <person name="Shirouzu T."/>
            <person name="Yoshinaga Y."/>
            <person name="Martin F.M."/>
            <person name="Grigoriev I.V."/>
            <person name="Hibbett D.S."/>
        </authorList>
    </citation>
    <scope>NUCLEOTIDE SEQUENCE [LARGE SCALE GENOMIC DNA]</scope>
    <source>
        <strain evidence="7 8">93-53</strain>
    </source>
</reference>
<dbReference type="SUPFAM" id="SSF52833">
    <property type="entry name" value="Thioredoxin-like"/>
    <property type="match status" value="1"/>
</dbReference>
<dbReference type="PIRSF" id="PIRSF000077">
    <property type="entry name" value="Thioredoxin"/>
    <property type="match status" value="1"/>
</dbReference>
<dbReference type="PROSITE" id="PS00194">
    <property type="entry name" value="THIOREDOXIN_1"/>
    <property type="match status" value="1"/>
</dbReference>
<dbReference type="FunFam" id="3.40.30.10:FF:000245">
    <property type="entry name" value="Thioredoxin"/>
    <property type="match status" value="1"/>
</dbReference>
<dbReference type="Gene3D" id="3.40.30.10">
    <property type="entry name" value="Glutaredoxin"/>
    <property type="match status" value="1"/>
</dbReference>
<feature type="active site" description="Nucleophile" evidence="4">
    <location>
        <position position="31"/>
    </location>
</feature>
<protein>
    <recommendedName>
        <fullName evidence="1 3">Thioredoxin</fullName>
    </recommendedName>
</protein>
<dbReference type="GeneID" id="63819705"/>
<feature type="domain" description="Thioredoxin" evidence="6">
    <location>
        <begin position="1"/>
        <end position="107"/>
    </location>
</feature>
<evidence type="ECO:0000256" key="3">
    <source>
        <dbReference type="PIRNR" id="PIRNR000077"/>
    </source>
</evidence>
<evidence type="ECO:0000256" key="4">
    <source>
        <dbReference type="PIRSR" id="PIRSR000077-1"/>
    </source>
</evidence>
<keyword evidence="8" id="KW-1185">Reference proteome</keyword>
<dbReference type="AlphaFoldDB" id="A0A165BJ59"/>
<feature type="disulfide bond" description="Redox-active" evidence="5">
    <location>
        <begin position="31"/>
        <end position="34"/>
    </location>
</feature>
<dbReference type="InParanoid" id="A0A165BJ59"/>
<name>A0A165BJ59_9APHY</name>
<dbReference type="CDD" id="cd02947">
    <property type="entry name" value="TRX_family"/>
    <property type="match status" value="1"/>
</dbReference>
<evidence type="ECO:0000256" key="1">
    <source>
        <dbReference type="ARBA" id="ARBA00020570"/>
    </source>
</evidence>
<dbReference type="NCBIfam" id="TIGR01068">
    <property type="entry name" value="thioredoxin"/>
    <property type="match status" value="1"/>
</dbReference>
<feature type="active site" description="Nucleophile" evidence="4">
    <location>
        <position position="34"/>
    </location>
</feature>
<feature type="site" description="Deprotonates C-terminal active site Cys" evidence="4">
    <location>
        <position position="25"/>
    </location>
</feature>
<dbReference type="EMBL" id="KV427669">
    <property type="protein sequence ID" value="KZT01157.1"/>
    <property type="molecule type" value="Genomic_DNA"/>
</dbReference>
<dbReference type="OrthoDB" id="2121326at2759"/>
<dbReference type="InterPro" id="IPR036249">
    <property type="entry name" value="Thioredoxin-like_sf"/>
</dbReference>
<evidence type="ECO:0000313" key="7">
    <source>
        <dbReference type="EMBL" id="KZT01157.1"/>
    </source>
</evidence>
<comment type="similarity">
    <text evidence="3">Belongs to the thioredoxin family.</text>
</comment>
<dbReference type="RefSeq" id="XP_040758897.1">
    <property type="nucleotide sequence ID" value="XM_040902674.1"/>
</dbReference>
<dbReference type="PROSITE" id="PS51352">
    <property type="entry name" value="THIOREDOXIN_2"/>
    <property type="match status" value="1"/>
</dbReference>
<dbReference type="GO" id="GO:0015035">
    <property type="term" value="F:protein-disulfide reductase activity"/>
    <property type="evidence" value="ECO:0007669"/>
    <property type="project" value="InterPro"/>
</dbReference>
<dbReference type="PANTHER" id="PTHR46115">
    <property type="entry name" value="THIOREDOXIN-LIKE PROTEIN 1"/>
    <property type="match status" value="1"/>
</dbReference>
<feature type="site" description="Contributes to redox potential value" evidence="4">
    <location>
        <position position="32"/>
    </location>
</feature>